<comment type="caution">
    <text evidence="1">The sequence shown here is derived from an EMBL/GenBank/DDBJ whole genome shotgun (WGS) entry which is preliminary data.</text>
</comment>
<feature type="non-terminal residue" evidence="1">
    <location>
        <position position="1"/>
    </location>
</feature>
<keyword evidence="2" id="KW-1185">Reference proteome</keyword>
<proteinExistence type="predicted"/>
<dbReference type="EMBL" id="BEZZ01158784">
    <property type="protein sequence ID" value="GCC45082.1"/>
    <property type="molecule type" value="Genomic_DNA"/>
</dbReference>
<evidence type="ECO:0000313" key="1">
    <source>
        <dbReference type="EMBL" id="GCC45082.1"/>
    </source>
</evidence>
<accession>A0A401TR59</accession>
<sequence>RQAGGKFTPRQFHSILPLVRRTCMSAALRRADASICCPTRDRRLARRTNVEARCSAQDAQQRPSIWRLAQLTTIAHCTQ</sequence>
<organism evidence="1 2">
    <name type="scientific">Chiloscyllium punctatum</name>
    <name type="common">Brownbanded bambooshark</name>
    <name type="synonym">Hemiscyllium punctatum</name>
    <dbReference type="NCBI Taxonomy" id="137246"/>
    <lineage>
        <taxon>Eukaryota</taxon>
        <taxon>Metazoa</taxon>
        <taxon>Chordata</taxon>
        <taxon>Craniata</taxon>
        <taxon>Vertebrata</taxon>
        <taxon>Chondrichthyes</taxon>
        <taxon>Elasmobranchii</taxon>
        <taxon>Galeomorphii</taxon>
        <taxon>Galeoidea</taxon>
        <taxon>Orectolobiformes</taxon>
        <taxon>Hemiscylliidae</taxon>
        <taxon>Chiloscyllium</taxon>
    </lineage>
</organism>
<reference evidence="1 2" key="1">
    <citation type="journal article" date="2018" name="Nat. Ecol. Evol.">
        <title>Shark genomes provide insights into elasmobranch evolution and the origin of vertebrates.</title>
        <authorList>
            <person name="Hara Y"/>
            <person name="Yamaguchi K"/>
            <person name="Onimaru K"/>
            <person name="Kadota M"/>
            <person name="Koyanagi M"/>
            <person name="Keeley SD"/>
            <person name="Tatsumi K"/>
            <person name="Tanaka K"/>
            <person name="Motone F"/>
            <person name="Kageyama Y"/>
            <person name="Nozu R"/>
            <person name="Adachi N"/>
            <person name="Nishimura O"/>
            <person name="Nakagawa R"/>
            <person name="Tanegashima C"/>
            <person name="Kiyatake I"/>
            <person name="Matsumoto R"/>
            <person name="Murakumo K"/>
            <person name="Nishida K"/>
            <person name="Terakita A"/>
            <person name="Kuratani S"/>
            <person name="Sato K"/>
            <person name="Hyodo S Kuraku.S."/>
        </authorList>
    </citation>
    <scope>NUCLEOTIDE SEQUENCE [LARGE SCALE GENOMIC DNA]</scope>
</reference>
<dbReference type="Proteomes" id="UP000287033">
    <property type="component" value="Unassembled WGS sequence"/>
</dbReference>
<name>A0A401TR59_CHIPU</name>
<gene>
    <name evidence="1" type="ORF">chiPu_0029513</name>
</gene>
<protein>
    <submittedName>
        <fullName evidence="1">Uncharacterized protein</fullName>
    </submittedName>
</protein>
<dbReference type="AlphaFoldDB" id="A0A401TR59"/>
<evidence type="ECO:0000313" key="2">
    <source>
        <dbReference type="Proteomes" id="UP000287033"/>
    </source>
</evidence>